<evidence type="ECO:0000259" key="5">
    <source>
        <dbReference type="PROSITE" id="PS50600"/>
    </source>
</evidence>
<evidence type="ECO:0000256" key="1">
    <source>
        <dbReference type="ARBA" id="ARBA00005234"/>
    </source>
</evidence>
<proteinExistence type="inferred from homology"/>
<accession>A7ATV3</accession>
<feature type="domain" description="Ubiquitin-like protease family profile" evidence="5">
    <location>
        <begin position="174"/>
        <end position="359"/>
    </location>
</feature>
<dbReference type="GO" id="GO:0016929">
    <property type="term" value="F:deSUMOylase activity"/>
    <property type="evidence" value="ECO:0007669"/>
    <property type="project" value="TreeGrafter"/>
</dbReference>
<dbReference type="GO" id="GO:0016926">
    <property type="term" value="P:protein desumoylation"/>
    <property type="evidence" value="ECO:0007669"/>
    <property type="project" value="TreeGrafter"/>
</dbReference>
<reference evidence="7" key="2">
    <citation type="journal article" date="2020" name="Data Brief">
        <title>Transcriptome dataset of Babesia bovis life stages within vertebrate and invertebrate hosts.</title>
        <authorList>
            <person name="Ueti M.W."/>
            <person name="Johnson W.C."/>
            <person name="Kappmeyer L.S."/>
            <person name="Herndon D.R."/>
            <person name="Mousel M.R."/>
            <person name="Reif K.E."/>
            <person name="Taus N.S."/>
            <person name="Ifeonu O.O."/>
            <person name="Silva J.C."/>
            <person name="Suarez C.E."/>
            <person name="Brayton K.A."/>
        </authorList>
    </citation>
    <scope>NUCLEOTIDE SEQUENCE [LARGE SCALE GENOMIC DNA]</scope>
</reference>
<dbReference type="AlphaFoldDB" id="A7ATV3"/>
<reference evidence="7" key="3">
    <citation type="journal article" date="2021" name="Int. J. Parasitol.">
        <title>Comparative analysis of gene expression between Babesia bovis blood stages and kinetes allowed by improved genome annotation.</title>
        <authorList>
            <person name="Ueti M.W."/>
            <person name="Johnson W.C."/>
            <person name="Kappmeyer L.S."/>
            <person name="Herndon D.R."/>
            <person name="Mousel M.R."/>
            <person name="Reif K.E."/>
            <person name="Taus N.S."/>
            <person name="Ifeonu O.O."/>
            <person name="Silva J.C."/>
            <person name="Suarez C.E."/>
            <person name="Brayton K.A."/>
        </authorList>
    </citation>
    <scope>NUCLEOTIDE SEQUENCE [LARGE SCALE GENOMIC DNA]</scope>
</reference>
<dbReference type="GO" id="GO:0005634">
    <property type="term" value="C:nucleus"/>
    <property type="evidence" value="ECO:0007669"/>
    <property type="project" value="TreeGrafter"/>
</dbReference>
<keyword evidence="3" id="KW-0378">Hydrolase</keyword>
<dbReference type="Gene3D" id="3.40.395.10">
    <property type="entry name" value="Adenoviral Proteinase, Chain A"/>
    <property type="match status" value="1"/>
</dbReference>
<dbReference type="Proteomes" id="UP000002173">
    <property type="component" value="Unassembled WGS sequence"/>
</dbReference>
<gene>
    <name evidence="6" type="ORF">BBOV_II004090</name>
</gene>
<dbReference type="SUPFAM" id="SSF54001">
    <property type="entry name" value="Cysteine proteinases"/>
    <property type="match status" value="1"/>
</dbReference>
<dbReference type="InterPro" id="IPR038765">
    <property type="entry name" value="Papain-like_cys_pep_sf"/>
</dbReference>
<evidence type="ECO:0000313" key="6">
    <source>
        <dbReference type="EMBL" id="EDO06364.1"/>
    </source>
</evidence>
<dbReference type="PROSITE" id="PS50600">
    <property type="entry name" value="ULP_PROTEASE"/>
    <property type="match status" value="1"/>
</dbReference>
<dbReference type="GO" id="GO:0006508">
    <property type="term" value="P:proteolysis"/>
    <property type="evidence" value="ECO:0007669"/>
    <property type="project" value="UniProtKB-KW"/>
</dbReference>
<keyword evidence="2 6" id="KW-0645">Protease</keyword>
<dbReference type="Pfam" id="PF02902">
    <property type="entry name" value="Peptidase_C48"/>
    <property type="match status" value="1"/>
</dbReference>
<evidence type="ECO:0000256" key="2">
    <source>
        <dbReference type="ARBA" id="ARBA00022670"/>
    </source>
</evidence>
<dbReference type="PANTHER" id="PTHR12606:SF141">
    <property type="entry name" value="GH15225P-RELATED"/>
    <property type="match status" value="1"/>
</dbReference>
<dbReference type="RefSeq" id="XP_001609932.1">
    <property type="nucleotide sequence ID" value="XM_001609882.1"/>
</dbReference>
<evidence type="ECO:0000256" key="4">
    <source>
        <dbReference type="ARBA" id="ARBA00022807"/>
    </source>
</evidence>
<comment type="similarity">
    <text evidence="1">Belongs to the peptidase C48 family.</text>
</comment>
<keyword evidence="7" id="KW-1185">Reference proteome</keyword>
<evidence type="ECO:0000256" key="3">
    <source>
        <dbReference type="ARBA" id="ARBA00022801"/>
    </source>
</evidence>
<reference evidence="6 7" key="1">
    <citation type="journal article" date="2007" name="PLoS Pathog.">
        <title>Genome sequence of Babesia bovis and comparative analysis of apicomplexan hemoprotozoa.</title>
        <authorList>
            <person name="Brayton K.A."/>
            <person name="Lau A.O.T."/>
            <person name="Herndon D.R."/>
            <person name="Hannick L."/>
            <person name="Kappmeyer L.S."/>
            <person name="Berens S.J."/>
            <person name="Bidwell S.L."/>
            <person name="Brown W.C."/>
            <person name="Crabtree J."/>
            <person name="Fadrosh D."/>
            <person name="Feldblum T."/>
            <person name="Forberger H.A."/>
            <person name="Haas B.J."/>
            <person name="Howell J.M."/>
            <person name="Khouri H."/>
            <person name="Koo H."/>
            <person name="Mann D.J."/>
            <person name="Norimine J."/>
            <person name="Paulsen I.T."/>
            <person name="Radune D."/>
            <person name="Ren Q."/>
            <person name="Smith R.K. Jr."/>
            <person name="Suarez C.E."/>
            <person name="White O."/>
            <person name="Wortman J.R."/>
            <person name="Knowles D.P. Jr."/>
            <person name="McElwain T.F."/>
            <person name="Nene V.M."/>
        </authorList>
    </citation>
    <scope>NUCLEOTIDE SEQUENCE [LARGE SCALE GENOMIC DNA]</scope>
    <source>
        <strain evidence="6">T2Bo</strain>
    </source>
</reference>
<dbReference type="OMA" id="RWLQDEH"/>
<dbReference type="VEuPathDB" id="PiroplasmaDB:BBOV_II004090"/>
<protein>
    <submittedName>
        <fullName evidence="6">Ulp1 protease family, C-terminal catalytic domain containing protein</fullName>
    </submittedName>
</protein>
<dbReference type="KEGG" id="bbo:BBOV_II004090"/>
<dbReference type="EMBL" id="AAXT01000003">
    <property type="protein sequence ID" value="EDO06364.1"/>
    <property type="molecule type" value="Genomic_DNA"/>
</dbReference>
<organism evidence="6 7">
    <name type="scientific">Babesia bovis</name>
    <dbReference type="NCBI Taxonomy" id="5865"/>
    <lineage>
        <taxon>Eukaryota</taxon>
        <taxon>Sar</taxon>
        <taxon>Alveolata</taxon>
        <taxon>Apicomplexa</taxon>
        <taxon>Aconoidasida</taxon>
        <taxon>Piroplasmida</taxon>
        <taxon>Babesiidae</taxon>
        <taxon>Babesia</taxon>
    </lineage>
</organism>
<keyword evidence="4" id="KW-0788">Thiol protease</keyword>
<name>A7ATV3_BABBO</name>
<dbReference type="PANTHER" id="PTHR12606">
    <property type="entry name" value="SENTRIN/SUMO-SPECIFIC PROTEASE"/>
    <property type="match status" value="1"/>
</dbReference>
<evidence type="ECO:0000313" key="7">
    <source>
        <dbReference type="Proteomes" id="UP000002173"/>
    </source>
</evidence>
<dbReference type="InterPro" id="IPR003653">
    <property type="entry name" value="Peptidase_C48_C"/>
</dbReference>
<dbReference type="GeneID" id="5478161"/>
<dbReference type="eggNOG" id="KOG0778">
    <property type="taxonomic scope" value="Eukaryota"/>
</dbReference>
<sequence length="390" mass="45637">MYSSTPVLYDDNITHQVDTTSTYVDNRLEGEEQLSETLNINDECKSMSEESCQSVINDLNKLYIDTNNKNNKTIRSFVQTKRAKDLRDCLKNVGETSKSYLEALPKQFYVDYDIWDLKRHESILQLDYKPIAALFQNTSSDRWSNISSLGDPEETLYILRRGKGSEVLVDKFGIEITRKHLSCLHGLRWLNDEVINFYMELIQERNNYLIADGIPDIPRCMCFNTFFFTLLCGGDNPNLEYNYKAVERWTTRKNVDIFDLDILLIPIHKNKTHWYLGVVDMRPGSRCILTFDSLGGSHRLFFKNIRRWLQDEHIHKKGKPLESIDDWKYNKQFQAERIAPMQYNGYDCGVFLCQYAECISIGKMFDFTQSDIKGKRTSMIQQILRGSIFK</sequence>
<comment type="caution">
    <text evidence="6">The sequence shown here is derived from an EMBL/GenBank/DDBJ whole genome shotgun (WGS) entry which is preliminary data.</text>
</comment>
<dbReference type="InParanoid" id="A7ATV3"/>
<dbReference type="STRING" id="5865.A7ATV3"/>